<dbReference type="InterPro" id="IPR041677">
    <property type="entry name" value="DNA2/NAM7_AAA_11"/>
</dbReference>
<feature type="compositionally biased region" description="Low complexity" evidence="3">
    <location>
        <begin position="68"/>
        <end position="79"/>
    </location>
</feature>
<feature type="domain" description="DNA2/NAM7 helicase helicase" evidence="4">
    <location>
        <begin position="490"/>
        <end position="578"/>
    </location>
</feature>
<dbReference type="Pfam" id="PF13087">
    <property type="entry name" value="AAA_12"/>
    <property type="match status" value="1"/>
</dbReference>
<reference evidence="6" key="1">
    <citation type="submission" date="2021-03" db="EMBL/GenBank/DDBJ databases">
        <title>Comparative genomics and phylogenomic investigation of the class Geoglossomycetes provide insights into ecological specialization and systematics.</title>
        <authorList>
            <person name="Melie T."/>
            <person name="Pirro S."/>
            <person name="Miller A.N."/>
            <person name="Quandt A."/>
        </authorList>
    </citation>
    <scope>NUCLEOTIDE SEQUENCE</scope>
    <source>
        <strain evidence="6">GBOQ0MN5Z8</strain>
    </source>
</reference>
<dbReference type="Pfam" id="PF13086">
    <property type="entry name" value="AAA_11"/>
    <property type="match status" value="2"/>
</dbReference>
<feature type="region of interest" description="Disordered" evidence="3">
    <location>
        <begin position="22"/>
        <end position="81"/>
    </location>
</feature>
<dbReference type="CDD" id="cd18808">
    <property type="entry name" value="SF1_C_Upf1"/>
    <property type="match status" value="1"/>
</dbReference>
<name>A0A9P8HXR6_9PEZI</name>
<dbReference type="AlphaFoldDB" id="A0A9P8HXR6"/>
<evidence type="ECO:0000259" key="4">
    <source>
        <dbReference type="Pfam" id="PF13086"/>
    </source>
</evidence>
<dbReference type="GO" id="GO:0032574">
    <property type="term" value="F:5'-3' RNA helicase activity"/>
    <property type="evidence" value="ECO:0007669"/>
    <property type="project" value="InterPro"/>
</dbReference>
<feature type="compositionally biased region" description="Low complexity" evidence="3">
    <location>
        <begin position="118"/>
        <end position="128"/>
    </location>
</feature>
<dbReference type="InterPro" id="IPR026122">
    <property type="entry name" value="MOV-10/SDE3_DEXXQ/H-box"/>
</dbReference>
<dbReference type="PANTHER" id="PTHR10887:SF322">
    <property type="entry name" value="HELICASE MOV-10"/>
    <property type="match status" value="1"/>
</dbReference>
<dbReference type="GO" id="GO:0003723">
    <property type="term" value="F:RNA binding"/>
    <property type="evidence" value="ECO:0007669"/>
    <property type="project" value="InterPro"/>
</dbReference>
<keyword evidence="7" id="KW-1185">Reference proteome</keyword>
<gene>
    <name evidence="6" type="ORF">FGG08_003725</name>
</gene>
<feature type="compositionally biased region" description="Polar residues" evidence="3">
    <location>
        <begin position="146"/>
        <end position="179"/>
    </location>
</feature>
<protein>
    <recommendedName>
        <fullName evidence="8">RNA helicase</fullName>
    </recommendedName>
</protein>
<evidence type="ECO:0000256" key="2">
    <source>
        <dbReference type="ARBA" id="ARBA00023158"/>
    </source>
</evidence>
<keyword evidence="1" id="KW-0067">ATP-binding</keyword>
<dbReference type="InterPro" id="IPR047187">
    <property type="entry name" value="SF1_C_Upf1"/>
</dbReference>
<comment type="caution">
    <text evidence="6">The sequence shown here is derived from an EMBL/GenBank/DDBJ whole genome shotgun (WGS) entry which is preliminary data.</text>
</comment>
<keyword evidence="1" id="KW-0378">Hydrolase</keyword>
<accession>A0A9P8HXR6</accession>
<evidence type="ECO:0000256" key="1">
    <source>
        <dbReference type="ARBA" id="ARBA00022806"/>
    </source>
</evidence>
<dbReference type="Gene3D" id="3.40.50.300">
    <property type="entry name" value="P-loop containing nucleotide triphosphate hydrolases"/>
    <property type="match status" value="2"/>
</dbReference>
<keyword evidence="1" id="KW-0347">Helicase</keyword>
<organism evidence="6 7">
    <name type="scientific">Glutinoglossum americanum</name>
    <dbReference type="NCBI Taxonomy" id="1670608"/>
    <lineage>
        <taxon>Eukaryota</taxon>
        <taxon>Fungi</taxon>
        <taxon>Dikarya</taxon>
        <taxon>Ascomycota</taxon>
        <taxon>Pezizomycotina</taxon>
        <taxon>Geoglossomycetes</taxon>
        <taxon>Geoglossales</taxon>
        <taxon>Geoglossaceae</taxon>
        <taxon>Glutinoglossum</taxon>
    </lineage>
</organism>
<sequence length="1029" mass="113198">MAEPAPIFVRPISKPVKIINPKTRSPIEGISPVLTPPKQAPLQTVSKRKAKAMRPPRTVEERHPPPASSAVTPASDASPTPLPITADIISVNGATMPLMQNLQIGRGAQAVQAVGSERGQQQQQQRGQPVPSTTGGWAIGGPQGSAVPTQKQTQQPADLRSQTTELSPTNGTFQQTPFQPLSPLTHPSLTTTKPDIYARTFVPETHSAINDAPVPAEYIISSLPPQTIHYPTYISSFAGTAFLSPLLTLTAPPLPPTPPATLNTQTYTPYFNALLHQEHIAQTLENKSYALHLARFEPVTPDYFLTPHFTLSLPGLRDDAPRVLVGDVVKVRQVRLDAMREPWGMRAWVSPGGGRERGVAAPGFTGREHLGVVWGVDRTGEKLVVRVDGLVGEQLVFNVCFEVQIERTFERWWRAIADVGEMLGATKGAPVGHGATNGLDNGYGNSAIMRESSDAEWMRRMLFPEEGDGVMRVGLGRGVFGERRWFDSGLNYEQKKCVDSVGRQDYGSIPFLISGPPGTGKTKTIVEIALQLIHNPSLLHTHILLCAPSDPAADILVRRLREHIPQPHLLRLNAPSRSIIEVPIELHSYCYTGPEGNLFSLPDFKQLMTYKIVVTTCRDAGILVQARVTNRDLVRLEKGILDSLHSDGQNNLGSFLHWTALLVDEAAQAMEPEVAIPLAVVAPPAQGGIGDVIVVMAGDQNQLGPRISSRDKNLERSLFERLFDRPIYRDHQLSRKRANASDWIPSTRNAGPMINPPFANLFRNYRSHPAILALPSALFYNDTLIPEATDTDKLTSWSGWRGRGWPVLFSANLADDEIEYEGGSWYNVAEAKRACDYAMSLFRSTTIDQKDICIMSPFSAQVKFLRYTIRRAPYNLSGVNIGPMEAYQGLESRVVILCTTRTRARFLDQDLARGLGMIHEPRRFNVAMTRARQGLVVIGNPDVLGRDRAWGALMAFCWRHGLWEEEGDGGGGEGWEGGEEIISRLERGLIIREEGFGGGGRVFGVGGVEEEDRMWDAGVAAQEEYEGWP</sequence>
<dbReference type="PANTHER" id="PTHR10887">
    <property type="entry name" value="DNA2/NAM7 HELICASE FAMILY"/>
    <property type="match status" value="1"/>
</dbReference>
<dbReference type="GO" id="GO:0035194">
    <property type="term" value="P:regulatory ncRNA-mediated post-transcriptional gene silencing"/>
    <property type="evidence" value="ECO:0007669"/>
    <property type="project" value="TreeGrafter"/>
</dbReference>
<evidence type="ECO:0000313" key="6">
    <source>
        <dbReference type="EMBL" id="KAH0541842.1"/>
    </source>
</evidence>
<feature type="domain" description="DNA2/NAM7 helicase helicase" evidence="4">
    <location>
        <begin position="644"/>
        <end position="709"/>
    </location>
</feature>
<dbReference type="CDD" id="cd18038">
    <property type="entry name" value="DEXXQc_Helz-like"/>
    <property type="match status" value="1"/>
</dbReference>
<evidence type="ECO:0008006" key="8">
    <source>
        <dbReference type="Google" id="ProtNLM"/>
    </source>
</evidence>
<feature type="region of interest" description="Disordered" evidence="3">
    <location>
        <begin position="113"/>
        <end position="186"/>
    </location>
</feature>
<dbReference type="InterPro" id="IPR045055">
    <property type="entry name" value="DNA2/NAM7-like"/>
</dbReference>
<dbReference type="OrthoDB" id="6513042at2759"/>
<dbReference type="SUPFAM" id="SSF52540">
    <property type="entry name" value="P-loop containing nucleoside triphosphate hydrolases"/>
    <property type="match status" value="1"/>
</dbReference>
<dbReference type="EMBL" id="JAGHQL010000067">
    <property type="protein sequence ID" value="KAH0541842.1"/>
    <property type="molecule type" value="Genomic_DNA"/>
</dbReference>
<dbReference type="Proteomes" id="UP000698800">
    <property type="component" value="Unassembled WGS sequence"/>
</dbReference>
<keyword evidence="1" id="KW-0547">Nucleotide-binding</keyword>
<keyword evidence="2" id="KW-0943">RNA-mediated gene silencing</keyword>
<proteinExistence type="predicted"/>
<dbReference type="InterPro" id="IPR041679">
    <property type="entry name" value="DNA2/NAM7-like_C"/>
</dbReference>
<dbReference type="GO" id="GO:0005829">
    <property type="term" value="C:cytosol"/>
    <property type="evidence" value="ECO:0007669"/>
    <property type="project" value="TreeGrafter"/>
</dbReference>
<evidence type="ECO:0000256" key="3">
    <source>
        <dbReference type="SAM" id="MobiDB-lite"/>
    </source>
</evidence>
<feature type="domain" description="DNA2/NAM7 helicase-like C-terminal" evidence="5">
    <location>
        <begin position="760"/>
        <end position="941"/>
    </location>
</feature>
<evidence type="ECO:0000313" key="7">
    <source>
        <dbReference type="Proteomes" id="UP000698800"/>
    </source>
</evidence>
<evidence type="ECO:0000259" key="5">
    <source>
        <dbReference type="Pfam" id="PF13087"/>
    </source>
</evidence>
<dbReference type="InterPro" id="IPR027417">
    <property type="entry name" value="P-loop_NTPase"/>
</dbReference>